<sequence>MLEENDRQALFFTCIDNGLYDLAMKVLESDRALAEARNGKHETALHILARMPSEFVSQSPGMWSRLIDSFLPAICMAA</sequence>
<reference evidence="1 2" key="1">
    <citation type="journal article" date="2023" name="G3 (Bethesda)">
        <title>A chromosome-length genome assembly and annotation of blackberry (Rubus argutus, cv. 'Hillquist').</title>
        <authorList>
            <person name="Bruna T."/>
            <person name="Aryal R."/>
            <person name="Dudchenko O."/>
            <person name="Sargent D.J."/>
            <person name="Mead D."/>
            <person name="Buti M."/>
            <person name="Cavallini A."/>
            <person name="Hytonen T."/>
            <person name="Andres J."/>
            <person name="Pham M."/>
            <person name="Weisz D."/>
            <person name="Mascagni F."/>
            <person name="Usai G."/>
            <person name="Natali L."/>
            <person name="Bassil N."/>
            <person name="Fernandez G.E."/>
            <person name="Lomsadze A."/>
            <person name="Armour M."/>
            <person name="Olukolu B."/>
            <person name="Poorten T."/>
            <person name="Britton C."/>
            <person name="Davik J."/>
            <person name="Ashrafi H."/>
            <person name="Aiden E.L."/>
            <person name="Borodovsky M."/>
            <person name="Worthington M."/>
        </authorList>
    </citation>
    <scope>NUCLEOTIDE SEQUENCE [LARGE SCALE GENOMIC DNA]</scope>
    <source>
        <strain evidence="1">PI 553951</strain>
    </source>
</reference>
<proteinExistence type="predicted"/>
<comment type="caution">
    <text evidence="1">The sequence shown here is derived from an EMBL/GenBank/DDBJ whole genome shotgun (WGS) entry which is preliminary data.</text>
</comment>
<keyword evidence="2" id="KW-1185">Reference proteome</keyword>
<dbReference type="AlphaFoldDB" id="A0AAW1XR93"/>
<evidence type="ECO:0000313" key="2">
    <source>
        <dbReference type="Proteomes" id="UP001457282"/>
    </source>
</evidence>
<name>A0AAW1XR93_RUBAR</name>
<dbReference type="EMBL" id="JBEDUW010000003">
    <property type="protein sequence ID" value="KAK9938944.1"/>
    <property type="molecule type" value="Genomic_DNA"/>
</dbReference>
<accession>A0AAW1XR93</accession>
<evidence type="ECO:0000313" key="1">
    <source>
        <dbReference type="EMBL" id="KAK9938944.1"/>
    </source>
</evidence>
<gene>
    <name evidence="1" type="ORF">M0R45_015655</name>
</gene>
<organism evidence="1 2">
    <name type="scientific">Rubus argutus</name>
    <name type="common">Southern blackberry</name>
    <dbReference type="NCBI Taxonomy" id="59490"/>
    <lineage>
        <taxon>Eukaryota</taxon>
        <taxon>Viridiplantae</taxon>
        <taxon>Streptophyta</taxon>
        <taxon>Embryophyta</taxon>
        <taxon>Tracheophyta</taxon>
        <taxon>Spermatophyta</taxon>
        <taxon>Magnoliopsida</taxon>
        <taxon>eudicotyledons</taxon>
        <taxon>Gunneridae</taxon>
        <taxon>Pentapetalae</taxon>
        <taxon>rosids</taxon>
        <taxon>fabids</taxon>
        <taxon>Rosales</taxon>
        <taxon>Rosaceae</taxon>
        <taxon>Rosoideae</taxon>
        <taxon>Rosoideae incertae sedis</taxon>
        <taxon>Rubus</taxon>
    </lineage>
</organism>
<protein>
    <submittedName>
        <fullName evidence="1">Uncharacterized protein</fullName>
    </submittedName>
</protein>
<dbReference type="Proteomes" id="UP001457282">
    <property type="component" value="Unassembled WGS sequence"/>
</dbReference>